<evidence type="ECO:0000259" key="1">
    <source>
        <dbReference type="Pfam" id="PF00248"/>
    </source>
</evidence>
<dbReference type="SUPFAM" id="SSF51430">
    <property type="entry name" value="NAD(P)-linked oxidoreductase"/>
    <property type="match status" value="1"/>
</dbReference>
<name>A0ABP9QNU6_9PSEU</name>
<dbReference type="EMBL" id="BAABJP010000030">
    <property type="protein sequence ID" value="GAA5164881.1"/>
    <property type="molecule type" value="Genomic_DNA"/>
</dbReference>
<dbReference type="CDD" id="cd19162">
    <property type="entry name" value="AKR_FDH"/>
    <property type="match status" value="1"/>
</dbReference>
<keyword evidence="3" id="KW-1185">Reference proteome</keyword>
<accession>A0ABP9QNU6</accession>
<dbReference type="InterPro" id="IPR020471">
    <property type="entry name" value="AKR"/>
</dbReference>
<dbReference type="InterPro" id="IPR036812">
    <property type="entry name" value="NAD(P)_OxRdtase_dom_sf"/>
</dbReference>
<reference evidence="3" key="1">
    <citation type="journal article" date="2019" name="Int. J. Syst. Evol. Microbiol.">
        <title>The Global Catalogue of Microorganisms (GCM) 10K type strain sequencing project: providing services to taxonomists for standard genome sequencing and annotation.</title>
        <authorList>
            <consortium name="The Broad Institute Genomics Platform"/>
            <consortium name="The Broad Institute Genome Sequencing Center for Infectious Disease"/>
            <person name="Wu L."/>
            <person name="Ma J."/>
        </authorList>
    </citation>
    <scope>NUCLEOTIDE SEQUENCE [LARGE SCALE GENOMIC DNA]</scope>
    <source>
        <strain evidence="3">JCM 18303</strain>
    </source>
</reference>
<gene>
    <name evidence="2" type="ORF">GCM10023321_54120</name>
</gene>
<dbReference type="InterPro" id="IPR023210">
    <property type="entry name" value="NADP_OxRdtase_dom"/>
</dbReference>
<dbReference type="InterPro" id="IPR044477">
    <property type="entry name" value="FDH-like"/>
</dbReference>
<dbReference type="PANTHER" id="PTHR42686">
    <property type="entry name" value="GH17980P-RELATED"/>
    <property type="match status" value="1"/>
</dbReference>
<protein>
    <submittedName>
        <fullName evidence="2">Aldo/keto reductase</fullName>
    </submittedName>
</protein>
<comment type="caution">
    <text evidence="2">The sequence shown here is derived from an EMBL/GenBank/DDBJ whole genome shotgun (WGS) entry which is preliminary data.</text>
</comment>
<evidence type="ECO:0000313" key="3">
    <source>
        <dbReference type="Proteomes" id="UP001428817"/>
    </source>
</evidence>
<dbReference type="PANTHER" id="PTHR42686:SF1">
    <property type="entry name" value="GH17980P-RELATED"/>
    <property type="match status" value="1"/>
</dbReference>
<dbReference type="Pfam" id="PF00248">
    <property type="entry name" value="Aldo_ket_red"/>
    <property type="match status" value="1"/>
</dbReference>
<evidence type="ECO:0000313" key="2">
    <source>
        <dbReference type="EMBL" id="GAA5164881.1"/>
    </source>
</evidence>
<proteinExistence type="predicted"/>
<dbReference type="RefSeq" id="WP_345703163.1">
    <property type="nucleotide sequence ID" value="NZ_BAABJP010000030.1"/>
</dbReference>
<dbReference type="Proteomes" id="UP001428817">
    <property type="component" value="Unassembled WGS sequence"/>
</dbReference>
<feature type="domain" description="NADP-dependent oxidoreductase" evidence="1">
    <location>
        <begin position="12"/>
        <end position="314"/>
    </location>
</feature>
<dbReference type="Gene3D" id="3.20.20.100">
    <property type="entry name" value="NADP-dependent oxidoreductase domain"/>
    <property type="match status" value="1"/>
</dbReference>
<sequence>MTDGAEAPALGPLGMGGANLGNLYAPMSDQCAADILAAAWEGGIRYFDTAPHYGLGLSERRLGAFLRDRPRDQVVVSTKVGRLLRPSSDTAHRSDEDNGFAVPADLTRVWDFSLDGVRRSLDESLERLGIDRVDVLYLHDPDESEDPAGGLRSATEALVKLREEGTVRAVGVGSKSAETLRAAADTGVYDLLMVAGRLTLLEWDDGLVKECARHGTGIVVAGVYNSGLLARPYPPADAHYEYGATPPEVLNRARELADTCTAHGVELPTAALQFPFRDERVRSVVLGASSPEQVRSNLARLTQPVPEGLWARLASAR</sequence>
<organism evidence="2 3">
    <name type="scientific">Pseudonocardia eucalypti</name>
    <dbReference type="NCBI Taxonomy" id="648755"/>
    <lineage>
        <taxon>Bacteria</taxon>
        <taxon>Bacillati</taxon>
        <taxon>Actinomycetota</taxon>
        <taxon>Actinomycetes</taxon>
        <taxon>Pseudonocardiales</taxon>
        <taxon>Pseudonocardiaceae</taxon>
        <taxon>Pseudonocardia</taxon>
    </lineage>
</organism>